<dbReference type="HOGENOM" id="CLU_012893_6_3_6"/>
<dbReference type="InterPro" id="IPR048279">
    <property type="entry name" value="MdtK-like"/>
</dbReference>
<evidence type="ECO:0000256" key="6">
    <source>
        <dbReference type="ARBA" id="ARBA00022989"/>
    </source>
</evidence>
<dbReference type="AlphaFoldDB" id="J2MVK5"/>
<feature type="transmembrane region" description="Helical" evidence="10">
    <location>
        <begin position="238"/>
        <end position="256"/>
    </location>
</feature>
<evidence type="ECO:0000256" key="8">
    <source>
        <dbReference type="ARBA" id="ARBA00023136"/>
    </source>
</evidence>
<dbReference type="GO" id="GO:0006811">
    <property type="term" value="P:monoatomic ion transport"/>
    <property type="evidence" value="ECO:0007669"/>
    <property type="project" value="UniProtKB-KW"/>
</dbReference>
<feature type="transmembrane region" description="Helical" evidence="10">
    <location>
        <begin position="204"/>
        <end position="226"/>
    </location>
</feature>
<feature type="transmembrane region" description="Helical" evidence="10">
    <location>
        <begin position="65"/>
        <end position="86"/>
    </location>
</feature>
<comment type="caution">
    <text evidence="11">The sequence shown here is derived from an EMBL/GenBank/DDBJ whole genome shotgun (WGS) entry which is preliminary data.</text>
</comment>
<keyword evidence="3" id="KW-0050">Antiport</keyword>
<dbReference type="eggNOG" id="COG0534">
    <property type="taxonomic scope" value="Bacteria"/>
</dbReference>
<keyword evidence="8 10" id="KW-0472">Membrane</keyword>
<keyword evidence="5 10" id="KW-0812">Transmembrane</keyword>
<accession>J2MVK5</accession>
<feature type="transmembrane region" description="Helical" evidence="10">
    <location>
        <begin position="143"/>
        <end position="160"/>
    </location>
</feature>
<name>J2MVK5_PSEFQ</name>
<feature type="transmembrane region" description="Helical" evidence="10">
    <location>
        <begin position="370"/>
        <end position="386"/>
    </location>
</feature>
<organism evidence="11">
    <name type="scientific">Pseudomonas fluorescens (strain Q2-87)</name>
    <dbReference type="NCBI Taxonomy" id="1038922"/>
    <lineage>
        <taxon>Bacteria</taxon>
        <taxon>Pseudomonadati</taxon>
        <taxon>Pseudomonadota</taxon>
        <taxon>Gammaproteobacteria</taxon>
        <taxon>Pseudomonadales</taxon>
        <taxon>Pseudomonadaceae</taxon>
        <taxon>Pseudomonas</taxon>
    </lineage>
</organism>
<comment type="subcellular location">
    <subcellularLocation>
        <location evidence="1">Cell inner membrane</location>
        <topology evidence="1">Multi-pass membrane protein</topology>
    </subcellularLocation>
</comment>
<evidence type="ECO:0000256" key="4">
    <source>
        <dbReference type="ARBA" id="ARBA00022475"/>
    </source>
</evidence>
<gene>
    <name evidence="11" type="ORF">PflQ2_2001</name>
</gene>
<reference evidence="11" key="1">
    <citation type="journal article" date="2012" name="PLoS Genet.">
        <title>Comparative Genomics of Plant-Associated Pseudomonas spp.: Insights into Diversity and Inheritance of Traits Involved in Multitrophic Interactions.</title>
        <authorList>
            <person name="Loper J.E."/>
            <person name="Hassan K.A."/>
            <person name="Mavrodi D.V."/>
            <person name="Davis E.W.II."/>
            <person name="Lim C.K."/>
            <person name="Shaffer B.T."/>
            <person name="Elbourne L.D."/>
            <person name="Stockwell V.O."/>
            <person name="Hartney S.L."/>
            <person name="Breakwell K."/>
            <person name="Henkels M.D."/>
            <person name="Tetu S.G."/>
            <person name="Rangel L.I."/>
            <person name="Kidarsa T.A."/>
            <person name="Wilson N.L."/>
            <person name="van de Mortel J.E."/>
            <person name="Song C."/>
            <person name="Blumhagen R."/>
            <person name="Radune D."/>
            <person name="Hostetler J.B."/>
            <person name="Brinkac L.M."/>
            <person name="Durkin A.S."/>
            <person name="Kluepfel D.A."/>
            <person name="Wechter W.P."/>
            <person name="Anderson A.J."/>
            <person name="Kim Y.C."/>
            <person name="Pierson L.S.III."/>
            <person name="Pierson E.A."/>
            <person name="Lindow S.E."/>
            <person name="Kobayashi D.Y."/>
            <person name="Raaijmakers J.M."/>
            <person name="Weller D.M."/>
            <person name="Thomashow L.S."/>
            <person name="Allen A.E."/>
            <person name="Paulsen I.T."/>
        </authorList>
    </citation>
    <scope>NUCLEOTIDE SEQUENCE [LARGE SCALE GENOMIC DNA]</scope>
    <source>
        <strain evidence="11">Q2-87</strain>
    </source>
</reference>
<evidence type="ECO:0000256" key="10">
    <source>
        <dbReference type="SAM" id="Phobius"/>
    </source>
</evidence>
<dbReference type="InterPro" id="IPR050222">
    <property type="entry name" value="MATE_MdtK"/>
</dbReference>
<dbReference type="GO" id="GO:0005886">
    <property type="term" value="C:plasma membrane"/>
    <property type="evidence" value="ECO:0007669"/>
    <property type="project" value="UniProtKB-SubCell"/>
</dbReference>
<feature type="transmembrane region" description="Helical" evidence="10">
    <location>
        <begin position="25"/>
        <end position="53"/>
    </location>
</feature>
<dbReference type="GO" id="GO:0042910">
    <property type="term" value="F:xenobiotic transmembrane transporter activity"/>
    <property type="evidence" value="ECO:0007669"/>
    <property type="project" value="InterPro"/>
</dbReference>
<evidence type="ECO:0000256" key="1">
    <source>
        <dbReference type="ARBA" id="ARBA00004429"/>
    </source>
</evidence>
<feature type="transmembrane region" description="Helical" evidence="10">
    <location>
        <begin position="98"/>
        <end position="123"/>
    </location>
</feature>
<feature type="transmembrane region" description="Helical" evidence="10">
    <location>
        <begin position="434"/>
        <end position="453"/>
    </location>
</feature>
<dbReference type="EMBL" id="AGBM01000001">
    <property type="protein sequence ID" value="EJL05192.1"/>
    <property type="molecule type" value="Genomic_DNA"/>
</dbReference>
<feature type="transmembrane region" description="Helical" evidence="10">
    <location>
        <begin position="268"/>
        <end position="290"/>
    </location>
</feature>
<sequence length="466" mass="51565">MTSSLIYNRAVRLSRRYTSEMRESFRLSLAFVFGNIAHVIIATTDVIMAGWISTEALAASTLAQGLYYLLFLLFSGLLVSTIPFITDALGSKEKEEQYISVSTSCVQLIAAAFLICLSILYFTKEILVFFGQDILLSLEAQRYMSSLMWSIGPAILFVHLRNVLSIMGSARYAVIAIIIASVFNFVAHLILIFGFLWIPPLGLFGAGIATTLTNVLLCMLLITFGLMNPQFRERRHCIKLMVVRWRLMLPILKNGIPVSLTQANDTLFFFILTIVVGKFGVVALAAHGIAMQVLQVVFTIPNGISQASTTRISLCSPLGLYSRRTSDTGWSALWLSWIVLTVTSSILIIFSNDIVQLFVARDDGVNDELIMLSSLFVSILGIFHFFDGSQMVLLGIFRGLKKTVIPMLLSIICFWLVGLPLALLLAFYTDLGAAGIWCGLALGLLALFSLLLFRWIQYEPSAQVAT</sequence>
<keyword evidence="2" id="KW-0813">Transport</keyword>
<keyword evidence="6 10" id="KW-1133">Transmembrane helix</keyword>
<proteinExistence type="predicted"/>
<dbReference type="GO" id="GO:0015297">
    <property type="term" value="F:antiporter activity"/>
    <property type="evidence" value="ECO:0007669"/>
    <property type="project" value="UniProtKB-KW"/>
</dbReference>
<dbReference type="PANTHER" id="PTHR43298">
    <property type="entry name" value="MULTIDRUG RESISTANCE PROTEIN NORM-RELATED"/>
    <property type="match status" value="1"/>
</dbReference>
<evidence type="ECO:0000313" key="11">
    <source>
        <dbReference type="EMBL" id="EJL05192.1"/>
    </source>
</evidence>
<dbReference type="Pfam" id="PF01554">
    <property type="entry name" value="MatE"/>
    <property type="match status" value="2"/>
</dbReference>
<evidence type="ECO:0000256" key="3">
    <source>
        <dbReference type="ARBA" id="ARBA00022449"/>
    </source>
</evidence>
<dbReference type="InterPro" id="IPR002528">
    <property type="entry name" value="MATE_fam"/>
</dbReference>
<dbReference type="PIRSF" id="PIRSF006603">
    <property type="entry name" value="DinF"/>
    <property type="match status" value="1"/>
</dbReference>
<dbReference type="Proteomes" id="UP000007289">
    <property type="component" value="Chromosome"/>
</dbReference>
<dbReference type="PANTHER" id="PTHR43298:SF2">
    <property type="entry name" value="FMN_FAD EXPORTER YEEO-RELATED"/>
    <property type="match status" value="1"/>
</dbReference>
<evidence type="ECO:0000256" key="9">
    <source>
        <dbReference type="ARBA" id="ARBA00031636"/>
    </source>
</evidence>
<dbReference type="NCBIfam" id="TIGR00797">
    <property type="entry name" value="matE"/>
    <property type="match status" value="1"/>
</dbReference>
<protein>
    <recommendedName>
        <fullName evidence="9">Multidrug-efflux transporter</fullName>
    </recommendedName>
</protein>
<evidence type="ECO:0000256" key="7">
    <source>
        <dbReference type="ARBA" id="ARBA00023065"/>
    </source>
</evidence>
<keyword evidence="4" id="KW-1003">Cell membrane</keyword>
<evidence type="ECO:0000256" key="5">
    <source>
        <dbReference type="ARBA" id="ARBA00022692"/>
    </source>
</evidence>
<feature type="transmembrane region" description="Helical" evidence="10">
    <location>
        <begin position="332"/>
        <end position="350"/>
    </location>
</feature>
<feature type="transmembrane region" description="Helical" evidence="10">
    <location>
        <begin position="407"/>
        <end position="428"/>
    </location>
</feature>
<dbReference type="PATRIC" id="fig|1038922.3.peg.3539"/>
<keyword evidence="7" id="KW-0406">Ion transport</keyword>
<dbReference type="RefSeq" id="WP_003180292.1">
    <property type="nucleotide sequence ID" value="NZ_CM001558.1"/>
</dbReference>
<feature type="transmembrane region" description="Helical" evidence="10">
    <location>
        <begin position="172"/>
        <end position="198"/>
    </location>
</feature>
<evidence type="ECO:0000256" key="2">
    <source>
        <dbReference type="ARBA" id="ARBA00022448"/>
    </source>
</evidence>